<sequence length="234" mass="25388">MATRDATKAKVAIKKMEAEGLGEGSVHFLEPDLADPRQVSKATKQFAESEERLDILMDWDHVSPFILTDTVLPLMKRTAVEVNSDVRIVNLSSSMHAQVKPTTFAGKETLAKDYGPSAIKAMDTYSYTKLASSPVTCISIHPGVVQTQTSAGVMGSVPFLKRVVVPLVFGTWDAGGKAVAFAAAANDVAARRSRYKGAYLSVSAITEPSKQAQDPKLQEELWETTEKAVQEMQL</sequence>
<evidence type="ECO:0000313" key="3">
    <source>
        <dbReference type="Proteomes" id="UP001218188"/>
    </source>
</evidence>
<evidence type="ECO:0000256" key="1">
    <source>
        <dbReference type="ARBA" id="ARBA00023002"/>
    </source>
</evidence>
<dbReference type="GO" id="GO:0016491">
    <property type="term" value="F:oxidoreductase activity"/>
    <property type="evidence" value="ECO:0007669"/>
    <property type="project" value="UniProtKB-KW"/>
</dbReference>
<keyword evidence="1" id="KW-0560">Oxidoreductase</keyword>
<evidence type="ECO:0000313" key="2">
    <source>
        <dbReference type="EMBL" id="KAJ7029061.1"/>
    </source>
</evidence>
<comment type="caution">
    <text evidence="2">The sequence shown here is derived from an EMBL/GenBank/DDBJ whole genome shotgun (WGS) entry which is preliminary data.</text>
</comment>
<organism evidence="2 3">
    <name type="scientific">Mycena alexandri</name>
    <dbReference type="NCBI Taxonomy" id="1745969"/>
    <lineage>
        <taxon>Eukaryota</taxon>
        <taxon>Fungi</taxon>
        <taxon>Dikarya</taxon>
        <taxon>Basidiomycota</taxon>
        <taxon>Agaricomycotina</taxon>
        <taxon>Agaricomycetes</taxon>
        <taxon>Agaricomycetidae</taxon>
        <taxon>Agaricales</taxon>
        <taxon>Marasmiineae</taxon>
        <taxon>Mycenaceae</taxon>
        <taxon>Mycena</taxon>
    </lineage>
</organism>
<dbReference type="InterPro" id="IPR036291">
    <property type="entry name" value="NAD(P)-bd_dom_sf"/>
</dbReference>
<dbReference type="EMBL" id="JARJCM010000105">
    <property type="protein sequence ID" value="KAJ7029061.1"/>
    <property type="molecule type" value="Genomic_DNA"/>
</dbReference>
<dbReference type="PANTHER" id="PTHR43157">
    <property type="entry name" value="PHOSPHATIDYLINOSITOL-GLYCAN BIOSYNTHESIS CLASS F PROTEIN-RELATED"/>
    <property type="match status" value="1"/>
</dbReference>
<dbReference type="Gene3D" id="3.40.50.720">
    <property type="entry name" value="NAD(P)-binding Rossmann-like Domain"/>
    <property type="match status" value="1"/>
</dbReference>
<name>A0AAD6WZB1_9AGAR</name>
<dbReference type="Proteomes" id="UP001218188">
    <property type="component" value="Unassembled WGS sequence"/>
</dbReference>
<dbReference type="AlphaFoldDB" id="A0AAD6WZB1"/>
<gene>
    <name evidence="2" type="ORF">C8F04DRAFT_1398580</name>
</gene>
<protein>
    <recommendedName>
        <fullName evidence="4">NAD(P)-binding protein</fullName>
    </recommendedName>
</protein>
<proteinExistence type="predicted"/>
<dbReference type="PANTHER" id="PTHR43157:SF31">
    <property type="entry name" value="PHOSPHATIDYLINOSITOL-GLYCAN BIOSYNTHESIS CLASS F PROTEIN"/>
    <property type="match status" value="1"/>
</dbReference>
<evidence type="ECO:0008006" key="4">
    <source>
        <dbReference type="Google" id="ProtNLM"/>
    </source>
</evidence>
<dbReference type="SUPFAM" id="SSF51735">
    <property type="entry name" value="NAD(P)-binding Rossmann-fold domains"/>
    <property type="match status" value="1"/>
</dbReference>
<accession>A0AAD6WZB1</accession>
<reference evidence="2" key="1">
    <citation type="submission" date="2023-03" db="EMBL/GenBank/DDBJ databases">
        <title>Massive genome expansion in bonnet fungi (Mycena s.s.) driven by repeated elements and novel gene families across ecological guilds.</title>
        <authorList>
            <consortium name="Lawrence Berkeley National Laboratory"/>
            <person name="Harder C.B."/>
            <person name="Miyauchi S."/>
            <person name="Viragh M."/>
            <person name="Kuo A."/>
            <person name="Thoen E."/>
            <person name="Andreopoulos B."/>
            <person name="Lu D."/>
            <person name="Skrede I."/>
            <person name="Drula E."/>
            <person name="Henrissat B."/>
            <person name="Morin E."/>
            <person name="Kohler A."/>
            <person name="Barry K."/>
            <person name="LaButti K."/>
            <person name="Morin E."/>
            <person name="Salamov A."/>
            <person name="Lipzen A."/>
            <person name="Mereny Z."/>
            <person name="Hegedus B."/>
            <person name="Baldrian P."/>
            <person name="Stursova M."/>
            <person name="Weitz H."/>
            <person name="Taylor A."/>
            <person name="Grigoriev I.V."/>
            <person name="Nagy L.G."/>
            <person name="Martin F."/>
            <person name="Kauserud H."/>
        </authorList>
    </citation>
    <scope>NUCLEOTIDE SEQUENCE</scope>
    <source>
        <strain evidence="2">CBHHK200</strain>
    </source>
</reference>
<keyword evidence="3" id="KW-1185">Reference proteome</keyword>